<reference evidence="3 4" key="1">
    <citation type="submission" date="2017-06" db="EMBL/GenBank/DDBJ databases">
        <title>Genome sequencing of cyanobaciteial culture collection at National Institute for Environmental Studies (NIES).</title>
        <authorList>
            <person name="Hirose Y."/>
            <person name="Shimura Y."/>
            <person name="Fujisawa T."/>
            <person name="Nakamura Y."/>
            <person name="Kawachi M."/>
        </authorList>
    </citation>
    <scope>NUCLEOTIDE SEQUENCE [LARGE SCALE GENOMIC DNA]</scope>
    <source>
        <strain evidence="3 4">NIES-23</strain>
    </source>
</reference>
<feature type="region of interest" description="Disordered" evidence="1">
    <location>
        <begin position="126"/>
        <end position="154"/>
    </location>
</feature>
<dbReference type="SUPFAM" id="SSF55797">
    <property type="entry name" value="PR-1-like"/>
    <property type="match status" value="1"/>
</dbReference>
<dbReference type="CDD" id="cd05379">
    <property type="entry name" value="CAP_bacterial"/>
    <property type="match status" value="1"/>
</dbReference>
<evidence type="ECO:0000256" key="1">
    <source>
        <dbReference type="SAM" id="MobiDB-lite"/>
    </source>
</evidence>
<dbReference type="Proteomes" id="UP000217507">
    <property type="component" value="Chromosome"/>
</dbReference>
<dbReference type="AlphaFoldDB" id="A0A1Z4KEU6"/>
<evidence type="ECO:0000313" key="3">
    <source>
        <dbReference type="EMBL" id="BAY67500.1"/>
    </source>
</evidence>
<dbReference type="InterPro" id="IPR035940">
    <property type="entry name" value="CAP_sf"/>
</dbReference>
<sequence length="233" mass="25593">MLHQQFCISILTSLVTIVAYPALTYNPFLTPSTLPIVPTNSPTLLAASYLSPLEQQVIEEMNKVRTNPRSYVPIIENYKKRFQGNRVRISSNTYLVTQEGVKAVNEAIAFLKSARPVGKLRASKGMSLGARDHTKDQGPKGVTGHDGSDGSTPFTRINRYGKWQTTAAENISYGPNTAQDIVMQLIIDDGVPSRGHRTNIFNGAFKVAGVAYGNHKVYRTICVITYAGGFLEK</sequence>
<dbReference type="EMBL" id="AP018216">
    <property type="protein sequence ID" value="BAY67500.1"/>
    <property type="molecule type" value="Genomic_DNA"/>
</dbReference>
<dbReference type="Gene3D" id="3.40.33.10">
    <property type="entry name" value="CAP"/>
    <property type="match status" value="1"/>
</dbReference>
<organism evidence="3 4">
    <name type="scientific">Trichormus variabilis NIES-23</name>
    <dbReference type="NCBI Taxonomy" id="1973479"/>
    <lineage>
        <taxon>Bacteria</taxon>
        <taxon>Bacillati</taxon>
        <taxon>Cyanobacteriota</taxon>
        <taxon>Cyanophyceae</taxon>
        <taxon>Nostocales</taxon>
        <taxon>Nostocaceae</taxon>
        <taxon>Trichormus</taxon>
    </lineage>
</organism>
<evidence type="ECO:0000259" key="2">
    <source>
        <dbReference type="Pfam" id="PF00188"/>
    </source>
</evidence>
<proteinExistence type="predicted"/>
<feature type="domain" description="SCP" evidence="2">
    <location>
        <begin position="101"/>
        <end position="224"/>
    </location>
</feature>
<name>A0A1Z4KEU6_ANAVA</name>
<evidence type="ECO:0000313" key="4">
    <source>
        <dbReference type="Proteomes" id="UP000217507"/>
    </source>
</evidence>
<dbReference type="Pfam" id="PF00188">
    <property type="entry name" value="CAP"/>
    <property type="match status" value="1"/>
</dbReference>
<dbReference type="PANTHER" id="PTHR31157">
    <property type="entry name" value="SCP DOMAIN-CONTAINING PROTEIN"/>
    <property type="match status" value="1"/>
</dbReference>
<protein>
    <recommendedName>
        <fullName evidence="2">SCP domain-containing protein</fullName>
    </recommendedName>
</protein>
<gene>
    <name evidence="3" type="ORF">NIES23_02740</name>
</gene>
<dbReference type="PANTHER" id="PTHR31157:SF1">
    <property type="entry name" value="SCP DOMAIN-CONTAINING PROTEIN"/>
    <property type="match status" value="1"/>
</dbReference>
<accession>A0A1Z4KEU6</accession>
<dbReference type="InterPro" id="IPR014044">
    <property type="entry name" value="CAP_dom"/>
</dbReference>